<comment type="similarity">
    <text evidence="1">Belongs to the SEN15 family.</text>
</comment>
<evidence type="ECO:0000259" key="3">
    <source>
        <dbReference type="Pfam" id="PF09631"/>
    </source>
</evidence>
<reference evidence="4 5" key="1">
    <citation type="submission" date="2014-04" db="EMBL/GenBank/DDBJ databases">
        <authorList>
            <consortium name="DOE Joint Genome Institute"/>
            <person name="Kuo A."/>
            <person name="Girlanda M."/>
            <person name="Perotto S."/>
            <person name="Kohler A."/>
            <person name="Nagy L.G."/>
            <person name="Floudas D."/>
            <person name="Copeland A."/>
            <person name="Barry K.W."/>
            <person name="Cichocki N."/>
            <person name="Veneault-Fourrey C."/>
            <person name="LaButti K."/>
            <person name="Lindquist E.A."/>
            <person name="Lipzen A."/>
            <person name="Lundell T."/>
            <person name="Morin E."/>
            <person name="Murat C."/>
            <person name="Sun H."/>
            <person name="Tunlid A."/>
            <person name="Henrissat B."/>
            <person name="Grigoriev I.V."/>
            <person name="Hibbett D.S."/>
            <person name="Martin F."/>
            <person name="Nordberg H.P."/>
            <person name="Cantor M.N."/>
            <person name="Hua S.X."/>
        </authorList>
    </citation>
    <scope>NUCLEOTIDE SEQUENCE [LARGE SCALE GENOMIC DNA]</scope>
    <source>
        <strain evidence="4 5">MUT 4182</strain>
    </source>
</reference>
<evidence type="ECO:0000313" key="5">
    <source>
        <dbReference type="Proteomes" id="UP000054248"/>
    </source>
</evidence>
<dbReference type="InterPro" id="IPR036167">
    <property type="entry name" value="tRNA_intron_Endo_cat-like_sf"/>
</dbReference>
<keyword evidence="2" id="KW-0819">tRNA processing</keyword>
<dbReference type="GO" id="GO:0005634">
    <property type="term" value="C:nucleus"/>
    <property type="evidence" value="ECO:0007669"/>
    <property type="project" value="UniProtKB-ARBA"/>
</dbReference>
<keyword evidence="5" id="KW-1185">Reference proteome</keyword>
<reference evidence="5" key="2">
    <citation type="submission" date="2015-01" db="EMBL/GenBank/DDBJ databases">
        <title>Evolutionary Origins and Diversification of the Mycorrhizal Mutualists.</title>
        <authorList>
            <consortium name="DOE Joint Genome Institute"/>
            <consortium name="Mycorrhizal Genomics Consortium"/>
            <person name="Kohler A."/>
            <person name="Kuo A."/>
            <person name="Nagy L.G."/>
            <person name="Floudas D."/>
            <person name="Copeland A."/>
            <person name="Barry K.W."/>
            <person name="Cichocki N."/>
            <person name="Veneault-Fourrey C."/>
            <person name="LaButti K."/>
            <person name="Lindquist E.A."/>
            <person name="Lipzen A."/>
            <person name="Lundell T."/>
            <person name="Morin E."/>
            <person name="Murat C."/>
            <person name="Riley R."/>
            <person name="Ohm R."/>
            <person name="Sun H."/>
            <person name="Tunlid A."/>
            <person name="Henrissat B."/>
            <person name="Grigoriev I.V."/>
            <person name="Hibbett D.S."/>
            <person name="Martin F."/>
        </authorList>
    </citation>
    <scope>NUCLEOTIDE SEQUENCE [LARGE SCALE GENOMIC DNA]</scope>
    <source>
        <strain evidence="5">MUT 4182</strain>
    </source>
</reference>
<evidence type="ECO:0000313" key="4">
    <source>
        <dbReference type="EMBL" id="KIO25664.1"/>
    </source>
</evidence>
<gene>
    <name evidence="4" type="ORF">M407DRAFT_244024</name>
</gene>
<evidence type="ECO:0000256" key="2">
    <source>
        <dbReference type="ARBA" id="ARBA00022694"/>
    </source>
</evidence>
<dbReference type="PANTHER" id="PTHR28582:SF1">
    <property type="entry name" value="TRNA-SPLICING ENDONUCLEASE SUBUNIT SEN15"/>
    <property type="match status" value="1"/>
</dbReference>
<accession>A0A0C3QIB0</accession>
<dbReference type="GO" id="GO:0003676">
    <property type="term" value="F:nucleic acid binding"/>
    <property type="evidence" value="ECO:0007669"/>
    <property type="project" value="InterPro"/>
</dbReference>
<name>A0A0C3QIB0_9AGAM</name>
<dbReference type="SUPFAM" id="SSF53032">
    <property type="entry name" value="tRNA-intron endonuclease catalytic domain-like"/>
    <property type="match status" value="1"/>
</dbReference>
<dbReference type="HOGENOM" id="CLU_121521_0_0_1"/>
<dbReference type="Gene3D" id="3.40.1350.10">
    <property type="match status" value="1"/>
</dbReference>
<dbReference type="AlphaFoldDB" id="A0A0C3QIB0"/>
<sequence length="129" mass="14190">MESHSQFDGALKEACTSYPRHAGSLFQAYNDLKLAQKWTNISIVDIPALKRSAVRGDMPAAAETSEENSTLQSRIVVPCTLSENLSIEWINTVFDAVIPPPSEIYLGIVSDDSSIVYYKLSKGMVKPPQ</sequence>
<organism evidence="4 5">
    <name type="scientific">Tulasnella calospora MUT 4182</name>
    <dbReference type="NCBI Taxonomy" id="1051891"/>
    <lineage>
        <taxon>Eukaryota</taxon>
        <taxon>Fungi</taxon>
        <taxon>Dikarya</taxon>
        <taxon>Basidiomycota</taxon>
        <taxon>Agaricomycotina</taxon>
        <taxon>Agaricomycetes</taxon>
        <taxon>Cantharellales</taxon>
        <taxon>Tulasnellaceae</taxon>
        <taxon>Tulasnella</taxon>
    </lineage>
</organism>
<dbReference type="OrthoDB" id="10002170at2759"/>
<dbReference type="GO" id="GO:0006388">
    <property type="term" value="P:tRNA splicing, via endonucleolytic cleavage and ligation"/>
    <property type="evidence" value="ECO:0007669"/>
    <property type="project" value="InterPro"/>
</dbReference>
<dbReference type="Proteomes" id="UP000054248">
    <property type="component" value="Unassembled WGS sequence"/>
</dbReference>
<evidence type="ECO:0000256" key="1">
    <source>
        <dbReference type="ARBA" id="ARBA00006091"/>
    </source>
</evidence>
<proteinExistence type="inferred from homology"/>
<dbReference type="PANTHER" id="PTHR28582">
    <property type="entry name" value="TRNA-SPLICING ENDONUCLEASE SUBUNIT SEN15"/>
    <property type="match status" value="1"/>
</dbReference>
<dbReference type="EMBL" id="KN823038">
    <property type="protein sequence ID" value="KIO25664.1"/>
    <property type="molecule type" value="Genomic_DNA"/>
</dbReference>
<dbReference type="STRING" id="1051891.A0A0C3QIB0"/>
<protein>
    <recommendedName>
        <fullName evidence="3">tRNA-splicing endonuclease subunit Sen15 domain-containing protein</fullName>
    </recommendedName>
</protein>
<dbReference type="Pfam" id="PF09631">
    <property type="entry name" value="Sen15"/>
    <property type="match status" value="1"/>
</dbReference>
<dbReference type="InterPro" id="IPR011856">
    <property type="entry name" value="tRNA_endonuc-like_dom_sf"/>
</dbReference>
<dbReference type="InterPro" id="IPR018593">
    <property type="entry name" value="tRNA-endonuc_su_Sen15"/>
</dbReference>
<feature type="domain" description="tRNA-splicing endonuclease subunit Sen15" evidence="3">
    <location>
        <begin position="27"/>
        <end position="129"/>
    </location>
</feature>